<keyword evidence="3" id="KW-1185">Reference proteome</keyword>
<comment type="caution">
    <text evidence="2">The sequence shown here is derived from an EMBL/GenBank/DDBJ whole genome shotgun (WGS) entry which is preliminary data.</text>
</comment>
<evidence type="ECO:0000256" key="1">
    <source>
        <dbReference type="SAM" id="MobiDB-lite"/>
    </source>
</evidence>
<protein>
    <submittedName>
        <fullName evidence="2">Uncharacterized protein</fullName>
    </submittedName>
</protein>
<proteinExistence type="predicted"/>
<dbReference type="InterPro" id="IPR040381">
    <property type="entry name" value="At4g14450-like"/>
</dbReference>
<dbReference type="PANTHER" id="PTHR33912">
    <property type="entry name" value="OS01G0939400 PROTEIN"/>
    <property type="match status" value="1"/>
</dbReference>
<dbReference type="EMBL" id="JAXIOK010000022">
    <property type="protein sequence ID" value="KAK4744739.1"/>
    <property type="molecule type" value="Genomic_DNA"/>
</dbReference>
<feature type="compositionally biased region" description="Basic residues" evidence="1">
    <location>
        <begin position="111"/>
        <end position="121"/>
    </location>
</feature>
<gene>
    <name evidence="2" type="ORF">SAY87_011051</name>
</gene>
<feature type="region of interest" description="Disordered" evidence="1">
    <location>
        <begin position="1"/>
        <end position="55"/>
    </location>
</feature>
<feature type="region of interest" description="Disordered" evidence="1">
    <location>
        <begin position="92"/>
        <end position="138"/>
    </location>
</feature>
<feature type="compositionally biased region" description="Acidic residues" evidence="1">
    <location>
        <begin position="8"/>
        <end position="19"/>
    </location>
</feature>
<organism evidence="2 3">
    <name type="scientific">Trapa incisa</name>
    <dbReference type="NCBI Taxonomy" id="236973"/>
    <lineage>
        <taxon>Eukaryota</taxon>
        <taxon>Viridiplantae</taxon>
        <taxon>Streptophyta</taxon>
        <taxon>Embryophyta</taxon>
        <taxon>Tracheophyta</taxon>
        <taxon>Spermatophyta</taxon>
        <taxon>Magnoliopsida</taxon>
        <taxon>eudicotyledons</taxon>
        <taxon>Gunneridae</taxon>
        <taxon>Pentapetalae</taxon>
        <taxon>rosids</taxon>
        <taxon>malvids</taxon>
        <taxon>Myrtales</taxon>
        <taxon>Lythraceae</taxon>
        <taxon>Trapa</taxon>
    </lineage>
</organism>
<accession>A0AAN7GMC9</accession>
<dbReference type="AlphaFoldDB" id="A0AAN7GMC9"/>
<reference evidence="2 3" key="1">
    <citation type="journal article" date="2023" name="Hortic Res">
        <title>Pangenome of water caltrop reveals structural variations and asymmetric subgenome divergence after allopolyploidization.</title>
        <authorList>
            <person name="Zhang X."/>
            <person name="Chen Y."/>
            <person name="Wang L."/>
            <person name="Yuan Y."/>
            <person name="Fang M."/>
            <person name="Shi L."/>
            <person name="Lu R."/>
            <person name="Comes H.P."/>
            <person name="Ma Y."/>
            <person name="Chen Y."/>
            <person name="Huang G."/>
            <person name="Zhou Y."/>
            <person name="Zheng Z."/>
            <person name="Qiu Y."/>
        </authorList>
    </citation>
    <scope>NUCLEOTIDE SEQUENCE [LARGE SCALE GENOMIC DNA]</scope>
    <source>
        <tissue evidence="2">Roots</tissue>
    </source>
</reference>
<name>A0AAN7GMC9_9MYRT</name>
<dbReference type="Proteomes" id="UP001345219">
    <property type="component" value="Chromosome 9"/>
</dbReference>
<evidence type="ECO:0000313" key="2">
    <source>
        <dbReference type="EMBL" id="KAK4744739.1"/>
    </source>
</evidence>
<dbReference type="PANTHER" id="PTHR33912:SF3">
    <property type="entry name" value="OS01G0939400 PROTEIN"/>
    <property type="match status" value="1"/>
</dbReference>
<evidence type="ECO:0000313" key="3">
    <source>
        <dbReference type="Proteomes" id="UP001345219"/>
    </source>
</evidence>
<sequence length="161" mass="17417">MSLVDYASSDEEEKEEQEEKTEITEAPKQEPGPAPSAPALHQTRPKQQENAAYNSTIEELPDVSFLLNTPTLTSTILSGGDHASRVAAAMAESYSRKRDSNVMSSSTSAGKLRKGTSSHVKKVPETGHGLLVPPQISGRSNVVTEDLSKLFVRRHKDASSQ</sequence>